<dbReference type="Proteomes" id="UP000291485">
    <property type="component" value="Unassembled WGS sequence"/>
</dbReference>
<protein>
    <submittedName>
        <fullName evidence="2">Redoxin domain-containing protein</fullName>
    </submittedName>
</protein>
<keyword evidence="3" id="KW-1185">Reference proteome</keyword>
<feature type="domain" description="Redoxin" evidence="1">
    <location>
        <begin position="139"/>
        <end position="250"/>
    </location>
</feature>
<dbReference type="EMBL" id="SJSN01000002">
    <property type="protein sequence ID" value="TCD12068.1"/>
    <property type="molecule type" value="Genomic_DNA"/>
</dbReference>
<dbReference type="InterPro" id="IPR036249">
    <property type="entry name" value="Thioredoxin-like_sf"/>
</dbReference>
<proteinExistence type="predicted"/>
<name>A0A4V2MNA8_9SPHI</name>
<evidence type="ECO:0000259" key="1">
    <source>
        <dbReference type="Pfam" id="PF08534"/>
    </source>
</evidence>
<evidence type="ECO:0000313" key="3">
    <source>
        <dbReference type="Proteomes" id="UP000291485"/>
    </source>
</evidence>
<dbReference type="Pfam" id="PF08534">
    <property type="entry name" value="Redoxin"/>
    <property type="match status" value="1"/>
</dbReference>
<dbReference type="AlphaFoldDB" id="A0A4V2MNA8"/>
<gene>
    <name evidence="2" type="ORF">EZ449_03325</name>
</gene>
<dbReference type="OrthoDB" id="9815205at2"/>
<dbReference type="SUPFAM" id="SSF52833">
    <property type="entry name" value="Thioredoxin-like"/>
    <property type="match status" value="1"/>
</dbReference>
<dbReference type="InterPro" id="IPR013740">
    <property type="entry name" value="Redoxin"/>
</dbReference>
<organism evidence="2 3">
    <name type="scientific">Pedobacter frigidisoli</name>
    <dbReference type="NCBI Taxonomy" id="2530455"/>
    <lineage>
        <taxon>Bacteria</taxon>
        <taxon>Pseudomonadati</taxon>
        <taxon>Bacteroidota</taxon>
        <taxon>Sphingobacteriia</taxon>
        <taxon>Sphingobacteriales</taxon>
        <taxon>Sphingobacteriaceae</taxon>
        <taxon>Pedobacter</taxon>
    </lineage>
</organism>
<dbReference type="GO" id="GO:0016491">
    <property type="term" value="F:oxidoreductase activity"/>
    <property type="evidence" value="ECO:0007669"/>
    <property type="project" value="InterPro"/>
</dbReference>
<dbReference type="Gene3D" id="3.40.30.10">
    <property type="entry name" value="Glutaredoxin"/>
    <property type="match status" value="1"/>
</dbReference>
<reference evidence="2 3" key="1">
    <citation type="submission" date="2019-02" db="EMBL/GenBank/DDBJ databases">
        <title>Pedobacter sp. RP-3-11 sp. nov., isolated from Arctic soil.</title>
        <authorList>
            <person name="Dahal R.H."/>
        </authorList>
    </citation>
    <scope>NUCLEOTIDE SEQUENCE [LARGE SCALE GENOMIC DNA]</scope>
    <source>
        <strain evidence="2 3">RP-3-11</strain>
    </source>
</reference>
<accession>A0A4V2MNA8</accession>
<evidence type="ECO:0000313" key="2">
    <source>
        <dbReference type="EMBL" id="TCD12068.1"/>
    </source>
</evidence>
<sequence>MLNCDFKPNIMKYILALVLVLNCIYTKAQDSTKVTRTVSGVISMRADMIPKPDTNQVLYDEKGKALRYYQYNKILSTGLYTIKLSEDKSLPRKQVITKLSEEQLNKYNTLIRENTKIKNQYVYETKKLDAAPLTAFYEQDKLDNKVIVQIFWYANCSTCTDFFAELSEFFKSLGDPKDLLVLLVTNDNQDVAKKKLKEMPLRNAELISSGKAIADAYQITGYPAYIVSDKNYVIKYAVAGFSRLAIPDLKTAIKTSLGR</sequence>
<comment type="caution">
    <text evidence="2">The sequence shown here is derived from an EMBL/GenBank/DDBJ whole genome shotgun (WGS) entry which is preliminary data.</text>
</comment>